<keyword evidence="13" id="KW-0997">Cell inner membrane</keyword>
<feature type="transmembrane region" description="Helical" evidence="13">
    <location>
        <begin position="150"/>
        <end position="173"/>
    </location>
</feature>
<name>Q2LS91_SYNAS</name>
<keyword evidence="3 13" id="KW-0813">Transport</keyword>
<evidence type="ECO:0000256" key="13">
    <source>
        <dbReference type="HAMAP-Rule" id="MF_00548"/>
    </source>
</evidence>
<feature type="transmembrane region" description="Helical" evidence="13">
    <location>
        <begin position="77"/>
        <end position="94"/>
    </location>
</feature>
<organism evidence="14 15">
    <name type="scientific">Syntrophus aciditrophicus (strain SB)</name>
    <dbReference type="NCBI Taxonomy" id="56780"/>
    <lineage>
        <taxon>Bacteria</taxon>
        <taxon>Pseudomonadati</taxon>
        <taxon>Thermodesulfobacteriota</taxon>
        <taxon>Syntrophia</taxon>
        <taxon>Syntrophales</taxon>
        <taxon>Syntrophaceae</taxon>
        <taxon>Syntrophus</taxon>
    </lineage>
</organism>
<evidence type="ECO:0000256" key="12">
    <source>
        <dbReference type="ARBA" id="ARBA00023136"/>
    </source>
</evidence>
<keyword evidence="12 13" id="KW-0472">Membrane</keyword>
<evidence type="ECO:0000256" key="1">
    <source>
        <dbReference type="ARBA" id="ARBA00004651"/>
    </source>
</evidence>
<sequence>MQEVWIAFGLTVFAGMATGIGSVIAFTAKRTDYRFLSIATGFSAGVMLYVSFVEIFAKGLDALTAAYGDYWGHWANAAAFFCGVFLIGLIDSLIPAEENPHETHSEEETAPLHDPTAPISDCHAIAGEDRANSSSNLQDNRIRHQKLMRMGLFTALAITIHNFPEGFATFLAALHDPAVGLAIAAALALHNIPEGISVSVPIFYATGNRKKAFVYSSLSGLAEPVGAGIAYLAIRFFLGDNVGGIPSQIMGLLFGGVAGIMVYISLDELLPTSRAYGKGHDSLIGLVAGMLVMALSLLLMK</sequence>
<keyword evidence="5 13" id="KW-0812">Transmembrane</keyword>
<keyword evidence="10" id="KW-0408">Iron</keyword>
<evidence type="ECO:0000256" key="10">
    <source>
        <dbReference type="ARBA" id="ARBA00023004"/>
    </source>
</evidence>
<evidence type="ECO:0000256" key="9">
    <source>
        <dbReference type="ARBA" id="ARBA00022989"/>
    </source>
</evidence>
<keyword evidence="7 13" id="KW-0862">Zinc</keyword>
<evidence type="ECO:0000256" key="5">
    <source>
        <dbReference type="ARBA" id="ARBA00022692"/>
    </source>
</evidence>
<feature type="binding site" description="M1 metal binding site" evidence="13">
    <location>
        <position position="190"/>
    </location>
    <ligand>
        <name>Zn(2+)</name>
        <dbReference type="ChEBI" id="CHEBI:29105"/>
    </ligand>
</feature>
<feature type="binding site" description="M1 metal binding site" evidence="13">
    <location>
        <position position="165"/>
    </location>
    <ligand>
        <name>Zn(2+)</name>
        <dbReference type="ChEBI" id="CHEBI:29105"/>
    </ligand>
</feature>
<comment type="subcellular location">
    <subcellularLocation>
        <location evidence="13">Cell inner membrane</location>
        <topology evidence="13">Multi-pass membrane protein</topology>
    </subcellularLocation>
    <subcellularLocation>
        <location evidence="1">Cell membrane</location>
        <topology evidence="1">Multi-pass membrane protein</topology>
    </subcellularLocation>
</comment>
<feature type="binding site" description="M1 metal binding site" evidence="13">
    <location>
        <position position="194"/>
    </location>
    <ligand>
        <name>Zn(2+)</name>
        <dbReference type="ChEBI" id="CHEBI:29105"/>
    </ligand>
</feature>
<comment type="similarity">
    <text evidence="2 13">Belongs to the ZIP transporter (TC 2.A.5) family. ZupT subfamily.</text>
</comment>
<evidence type="ECO:0000256" key="11">
    <source>
        <dbReference type="ARBA" id="ARBA00023065"/>
    </source>
</evidence>
<accession>Q2LS91</accession>
<dbReference type="eggNOG" id="COG0428">
    <property type="taxonomic scope" value="Bacteria"/>
</dbReference>
<reference evidence="14 15" key="1">
    <citation type="journal article" date="2007" name="Proc. Natl. Acad. Sci. U.S.A.">
        <title>The genome of Syntrophus aciditrophicus: life at the thermodynamic limit of microbial growth.</title>
        <authorList>
            <person name="McInerney M.J."/>
            <person name="Rohlin L."/>
            <person name="Mouttaki H."/>
            <person name="Kim U."/>
            <person name="Krupp R.S."/>
            <person name="Rios-Hernandez L."/>
            <person name="Sieber J."/>
            <person name="Struchtemeyer C.G."/>
            <person name="Bhattacharyya A."/>
            <person name="Campbell J.W."/>
            <person name="Gunsalus R.P."/>
        </authorList>
    </citation>
    <scope>NUCLEOTIDE SEQUENCE [LARGE SCALE GENOMIC DNA]</scope>
    <source>
        <strain evidence="14 15">SB</strain>
    </source>
</reference>
<dbReference type="InParanoid" id="Q2LS91"/>
<dbReference type="HAMAP" id="MF_00548">
    <property type="entry name" value="ZupT"/>
    <property type="match status" value="1"/>
</dbReference>
<dbReference type="FunCoup" id="Q2LS91">
    <property type="interactions" value="210"/>
</dbReference>
<dbReference type="EMBL" id="CP000252">
    <property type="protein sequence ID" value="ABC76951.1"/>
    <property type="molecule type" value="Genomic_DNA"/>
</dbReference>
<evidence type="ECO:0000256" key="2">
    <source>
        <dbReference type="ARBA" id="ARBA00009703"/>
    </source>
</evidence>
<dbReference type="InterPro" id="IPR023498">
    <property type="entry name" value="Zn_transptr_ZupT"/>
</dbReference>
<dbReference type="OrthoDB" id="9787346at2"/>
<evidence type="ECO:0000256" key="4">
    <source>
        <dbReference type="ARBA" id="ARBA00022475"/>
    </source>
</evidence>
<keyword evidence="15" id="KW-1185">Reference proteome</keyword>
<dbReference type="NCBIfam" id="NF003243">
    <property type="entry name" value="PRK04201.1"/>
    <property type="match status" value="1"/>
</dbReference>
<dbReference type="AlphaFoldDB" id="Q2LS91"/>
<feature type="transmembrane region" description="Helical" evidence="13">
    <location>
        <begin position="212"/>
        <end position="237"/>
    </location>
</feature>
<evidence type="ECO:0000256" key="7">
    <source>
        <dbReference type="ARBA" id="ARBA00022833"/>
    </source>
</evidence>
<keyword evidence="11 13" id="KW-0406">Ion transport</keyword>
<proteinExistence type="inferred from homology"/>
<dbReference type="GO" id="GO:0005385">
    <property type="term" value="F:zinc ion transmembrane transporter activity"/>
    <property type="evidence" value="ECO:0007669"/>
    <property type="project" value="UniProtKB-UniRule"/>
</dbReference>
<feature type="binding site" description="M2 metal binding site" evidence="13">
    <location>
        <position position="194"/>
    </location>
    <ligand>
        <name>Fe(2+)</name>
        <dbReference type="ChEBI" id="CHEBI:29033"/>
    </ligand>
</feature>
<dbReference type="Proteomes" id="UP000001933">
    <property type="component" value="Chromosome"/>
</dbReference>
<dbReference type="GO" id="GO:0005886">
    <property type="term" value="C:plasma membrane"/>
    <property type="evidence" value="ECO:0007669"/>
    <property type="project" value="UniProtKB-SubCell"/>
</dbReference>
<dbReference type="PANTHER" id="PTHR11040:SF205">
    <property type="entry name" value="ZINC TRANSPORTER ZUPT"/>
    <property type="match status" value="1"/>
</dbReference>
<feature type="binding site" description="M2 metal binding site" evidence="13">
    <location>
        <position position="223"/>
    </location>
    <ligand>
        <name>Fe(2+)</name>
        <dbReference type="ChEBI" id="CHEBI:29033"/>
    </ligand>
</feature>
<feature type="binding site" description="M2 metal binding site" evidence="13">
    <location>
        <position position="191"/>
    </location>
    <ligand>
        <name>Fe(2+)</name>
        <dbReference type="ChEBI" id="CHEBI:29033"/>
    </ligand>
</feature>
<feature type="transmembrane region" description="Helical" evidence="13">
    <location>
        <begin position="6"/>
        <end position="28"/>
    </location>
</feature>
<comment type="catalytic activity">
    <reaction evidence="13">
        <text>Zn(2+)(in) = Zn(2+)(out)</text>
        <dbReference type="Rhea" id="RHEA:29351"/>
        <dbReference type="ChEBI" id="CHEBI:29105"/>
    </reaction>
</comment>
<dbReference type="HOGENOM" id="CLU_015114_1_3_7"/>
<evidence type="ECO:0000256" key="6">
    <source>
        <dbReference type="ARBA" id="ARBA00022723"/>
    </source>
</evidence>
<protein>
    <recommendedName>
        <fullName evidence="13">Zinc transporter ZupT</fullName>
    </recommendedName>
</protein>
<comment type="function">
    <text evidence="13">Mediates zinc uptake. May also transport other divalent cations.</text>
</comment>
<keyword evidence="9 13" id="KW-1133">Transmembrane helix</keyword>
<feature type="transmembrane region" description="Helical" evidence="13">
    <location>
        <begin position="35"/>
        <end position="57"/>
    </location>
</feature>
<keyword evidence="4 13" id="KW-1003">Cell membrane</keyword>
<keyword evidence="8 13" id="KW-0864">Zinc transport</keyword>
<evidence type="ECO:0000313" key="14">
    <source>
        <dbReference type="EMBL" id="ABC76951.1"/>
    </source>
</evidence>
<dbReference type="GO" id="GO:0046872">
    <property type="term" value="F:metal ion binding"/>
    <property type="evidence" value="ECO:0007669"/>
    <property type="project" value="UniProtKB-KW"/>
</dbReference>
<evidence type="ECO:0000313" key="15">
    <source>
        <dbReference type="Proteomes" id="UP000001933"/>
    </source>
</evidence>
<feature type="binding site" description="M2 metal binding site" evidence="13">
    <location>
        <position position="165"/>
    </location>
    <ligand>
        <name>Fe(2+)</name>
        <dbReference type="ChEBI" id="CHEBI:29033"/>
    </ligand>
</feature>
<dbReference type="PANTHER" id="PTHR11040">
    <property type="entry name" value="ZINC/IRON TRANSPORTER"/>
    <property type="match status" value="1"/>
</dbReference>
<feature type="transmembrane region" description="Helical" evidence="13">
    <location>
        <begin position="282"/>
        <end position="300"/>
    </location>
</feature>
<feature type="transmembrane region" description="Helical" evidence="13">
    <location>
        <begin position="179"/>
        <end position="205"/>
    </location>
</feature>
<gene>
    <name evidence="13" type="primary">zupT</name>
    <name evidence="14" type="ORF">SYN_02130</name>
</gene>
<dbReference type="InterPro" id="IPR003689">
    <property type="entry name" value="ZIP"/>
</dbReference>
<evidence type="ECO:0000256" key="3">
    <source>
        <dbReference type="ARBA" id="ARBA00022448"/>
    </source>
</evidence>
<dbReference type="RefSeq" id="WP_011416982.1">
    <property type="nucleotide sequence ID" value="NC_007759.1"/>
</dbReference>
<evidence type="ECO:0000256" key="8">
    <source>
        <dbReference type="ARBA" id="ARBA00022906"/>
    </source>
</evidence>
<feature type="transmembrane region" description="Helical" evidence="13">
    <location>
        <begin position="249"/>
        <end position="270"/>
    </location>
</feature>
<dbReference type="STRING" id="56780.SYN_02130"/>
<dbReference type="KEGG" id="sat:SYN_02130"/>
<dbReference type="Pfam" id="PF02535">
    <property type="entry name" value="Zip"/>
    <property type="match status" value="1"/>
</dbReference>
<feature type="binding site" description="M2 metal binding site" evidence="13">
    <location>
        <position position="162"/>
    </location>
    <ligand>
        <name>Fe(2+)</name>
        <dbReference type="ChEBI" id="CHEBI:29033"/>
    </ligand>
</feature>
<keyword evidence="6" id="KW-0479">Metal-binding</keyword>